<dbReference type="Proteomes" id="UP000663720">
    <property type="component" value="Chromosome"/>
</dbReference>
<protein>
    <recommendedName>
        <fullName evidence="3">Antitoxin</fullName>
    </recommendedName>
</protein>
<dbReference type="RefSeq" id="WP_207687100.1">
    <property type="nucleotide sequence ID" value="NZ_CP061799.1"/>
</dbReference>
<evidence type="ECO:0008006" key="3">
    <source>
        <dbReference type="Google" id="ProtNLM"/>
    </source>
</evidence>
<dbReference type="InterPro" id="IPR049537">
    <property type="entry name" value="RelB-like"/>
</dbReference>
<dbReference type="KEGG" id="dli:dnl_33430"/>
<proteinExistence type="predicted"/>
<dbReference type="EMBL" id="CP061799">
    <property type="protein sequence ID" value="QTA81022.1"/>
    <property type="molecule type" value="Genomic_DNA"/>
</dbReference>
<sequence>MNIAKSYITDESGKIKSVILDYEVYQKIEEILLNDGLLKAMEEVQDKETVNYEDVRELIRQL</sequence>
<accession>A0A975B8Y1</accession>
<reference evidence="1" key="1">
    <citation type="journal article" date="2021" name="Microb. Physiol.">
        <title>Proteogenomic Insights into the Physiology of Marine, Sulfate-Reducing, Filamentous Desulfonema limicola and Desulfonema magnum.</title>
        <authorList>
            <person name="Schnaars V."/>
            <person name="Wohlbrand L."/>
            <person name="Scheve S."/>
            <person name="Hinrichs C."/>
            <person name="Reinhardt R."/>
            <person name="Rabus R."/>
        </authorList>
    </citation>
    <scope>NUCLEOTIDE SEQUENCE</scope>
    <source>
        <strain evidence="1">5ac10</strain>
    </source>
</reference>
<organism evidence="1 2">
    <name type="scientific">Desulfonema limicola</name>
    <dbReference type="NCBI Taxonomy" id="45656"/>
    <lineage>
        <taxon>Bacteria</taxon>
        <taxon>Pseudomonadati</taxon>
        <taxon>Thermodesulfobacteriota</taxon>
        <taxon>Desulfobacteria</taxon>
        <taxon>Desulfobacterales</taxon>
        <taxon>Desulfococcaceae</taxon>
        <taxon>Desulfonema</taxon>
    </lineage>
</organism>
<dbReference type="Pfam" id="PF18506">
    <property type="entry name" value="RelB-like"/>
    <property type="match status" value="1"/>
</dbReference>
<evidence type="ECO:0000313" key="2">
    <source>
        <dbReference type="Proteomes" id="UP000663720"/>
    </source>
</evidence>
<dbReference type="Gene3D" id="6.10.250.2100">
    <property type="match status" value="1"/>
</dbReference>
<keyword evidence="2" id="KW-1185">Reference proteome</keyword>
<gene>
    <name evidence="1" type="ORF">dnl_33430</name>
</gene>
<name>A0A975B8Y1_9BACT</name>
<evidence type="ECO:0000313" key="1">
    <source>
        <dbReference type="EMBL" id="QTA81022.1"/>
    </source>
</evidence>
<dbReference type="AlphaFoldDB" id="A0A975B8Y1"/>